<proteinExistence type="predicted"/>
<protein>
    <submittedName>
        <fullName evidence="1">19243_t:CDS:1</fullName>
    </submittedName>
</protein>
<feature type="non-terminal residue" evidence="1">
    <location>
        <position position="44"/>
    </location>
</feature>
<keyword evidence="2" id="KW-1185">Reference proteome</keyword>
<comment type="caution">
    <text evidence="1">The sequence shown here is derived from an EMBL/GenBank/DDBJ whole genome shotgun (WGS) entry which is preliminary data.</text>
</comment>
<organism evidence="1 2">
    <name type="scientific">Cetraspora pellucida</name>
    <dbReference type="NCBI Taxonomy" id="1433469"/>
    <lineage>
        <taxon>Eukaryota</taxon>
        <taxon>Fungi</taxon>
        <taxon>Fungi incertae sedis</taxon>
        <taxon>Mucoromycota</taxon>
        <taxon>Glomeromycotina</taxon>
        <taxon>Glomeromycetes</taxon>
        <taxon>Diversisporales</taxon>
        <taxon>Gigasporaceae</taxon>
        <taxon>Cetraspora</taxon>
    </lineage>
</organism>
<gene>
    <name evidence="1" type="ORF">CPELLU_LOCUS21754</name>
</gene>
<dbReference type="EMBL" id="CAJVQA010085264">
    <property type="protein sequence ID" value="CAG8838786.1"/>
    <property type="molecule type" value="Genomic_DNA"/>
</dbReference>
<evidence type="ECO:0000313" key="1">
    <source>
        <dbReference type="EMBL" id="CAG8838786.1"/>
    </source>
</evidence>
<dbReference type="AlphaFoldDB" id="A0A9N9KK22"/>
<reference evidence="1" key="1">
    <citation type="submission" date="2021-06" db="EMBL/GenBank/DDBJ databases">
        <authorList>
            <person name="Kallberg Y."/>
            <person name="Tangrot J."/>
            <person name="Rosling A."/>
        </authorList>
    </citation>
    <scope>NUCLEOTIDE SEQUENCE</scope>
    <source>
        <strain evidence="1">FL966</strain>
    </source>
</reference>
<sequence>SHRFLHSPRRTHPHRRVHNELFLRQEQAVEEQLKSSSLLFWLED</sequence>
<feature type="non-terminal residue" evidence="1">
    <location>
        <position position="1"/>
    </location>
</feature>
<name>A0A9N9KK22_9GLOM</name>
<dbReference type="Proteomes" id="UP000789759">
    <property type="component" value="Unassembled WGS sequence"/>
</dbReference>
<evidence type="ECO:0000313" key="2">
    <source>
        <dbReference type="Proteomes" id="UP000789759"/>
    </source>
</evidence>
<accession>A0A9N9KK22</accession>